<dbReference type="EMBL" id="LLZU01000028">
    <property type="protein sequence ID" value="KRV48194.1"/>
    <property type="molecule type" value="Genomic_DNA"/>
</dbReference>
<feature type="compositionally biased region" description="Low complexity" evidence="2">
    <location>
        <begin position="1970"/>
        <end position="1985"/>
    </location>
</feature>
<dbReference type="InterPro" id="IPR003587">
    <property type="entry name" value="Hint_dom_N"/>
</dbReference>
<name>A0A0T6LQP4_WENVI</name>
<dbReference type="SUPFAM" id="SSF51294">
    <property type="entry name" value="Hedgehog/intein (Hint) domain"/>
    <property type="match status" value="1"/>
</dbReference>
<dbReference type="InterPro" id="IPR036844">
    <property type="entry name" value="Hint_dom_sf"/>
</dbReference>
<dbReference type="STRING" id="76728.AQ490_26420"/>
<dbReference type="InterPro" id="IPR050708">
    <property type="entry name" value="T6SS_VgrG/RHS"/>
</dbReference>
<dbReference type="SMART" id="SM00306">
    <property type="entry name" value="HintN"/>
    <property type="match status" value="1"/>
</dbReference>
<feature type="region of interest" description="Disordered" evidence="2">
    <location>
        <begin position="1"/>
        <end position="29"/>
    </location>
</feature>
<feature type="region of interest" description="Disordered" evidence="2">
    <location>
        <begin position="932"/>
        <end position="971"/>
    </location>
</feature>
<dbReference type="PROSITE" id="PS50818">
    <property type="entry name" value="INTEIN_C_TER"/>
    <property type="match status" value="1"/>
</dbReference>
<feature type="compositionally biased region" description="Polar residues" evidence="2">
    <location>
        <begin position="1"/>
        <end position="12"/>
    </location>
</feature>
<feature type="domain" description="Hint" evidence="3">
    <location>
        <begin position="1943"/>
        <end position="2044"/>
    </location>
</feature>
<comment type="caution">
    <text evidence="4">The sequence shown here is derived from an EMBL/GenBank/DDBJ whole genome shotgun (WGS) entry which is preliminary data.</text>
</comment>
<feature type="compositionally biased region" description="Low complexity" evidence="2">
    <location>
        <begin position="942"/>
        <end position="971"/>
    </location>
</feature>
<evidence type="ECO:0000313" key="5">
    <source>
        <dbReference type="Proteomes" id="UP000050867"/>
    </source>
</evidence>
<evidence type="ECO:0000256" key="2">
    <source>
        <dbReference type="SAM" id="MobiDB-lite"/>
    </source>
</evidence>
<evidence type="ECO:0000259" key="3">
    <source>
        <dbReference type="SMART" id="SM00306"/>
    </source>
</evidence>
<keyword evidence="1" id="KW-0677">Repeat</keyword>
<dbReference type="PANTHER" id="PTHR32305:SF17">
    <property type="entry name" value="TRNA NUCLEASE WAPA"/>
    <property type="match status" value="1"/>
</dbReference>
<dbReference type="Pfam" id="PF25023">
    <property type="entry name" value="TEN_YD-shell"/>
    <property type="match status" value="1"/>
</dbReference>
<proteinExistence type="predicted"/>
<feature type="region of interest" description="Disordered" evidence="2">
    <location>
        <begin position="108"/>
        <end position="127"/>
    </location>
</feature>
<dbReference type="Gene3D" id="2.180.10.10">
    <property type="entry name" value="RHS repeat-associated core"/>
    <property type="match status" value="1"/>
</dbReference>
<organism evidence="4 5">
    <name type="scientific">Wenjunlia vitaminophila</name>
    <name type="common">Streptomyces vitaminophilus</name>
    <dbReference type="NCBI Taxonomy" id="76728"/>
    <lineage>
        <taxon>Bacteria</taxon>
        <taxon>Bacillati</taxon>
        <taxon>Actinomycetota</taxon>
        <taxon>Actinomycetes</taxon>
        <taxon>Kitasatosporales</taxon>
        <taxon>Streptomycetaceae</taxon>
        <taxon>Wenjunlia</taxon>
    </lineage>
</organism>
<accession>A0A0T6LQP4</accession>
<dbReference type="InterPro" id="IPR022385">
    <property type="entry name" value="Rhs_assc_core"/>
</dbReference>
<dbReference type="Gene3D" id="2.170.16.10">
    <property type="entry name" value="Hedgehog/Intein (Hint) domain"/>
    <property type="match status" value="1"/>
</dbReference>
<feature type="region of interest" description="Disordered" evidence="2">
    <location>
        <begin position="1960"/>
        <end position="1985"/>
    </location>
</feature>
<dbReference type="InterPro" id="IPR056823">
    <property type="entry name" value="TEN-like_YD-shell"/>
</dbReference>
<dbReference type="eggNOG" id="COG3209">
    <property type="taxonomic scope" value="Bacteria"/>
</dbReference>
<dbReference type="NCBIfam" id="TIGR03696">
    <property type="entry name" value="Rhs_assc_core"/>
    <property type="match status" value="1"/>
</dbReference>
<dbReference type="Pfam" id="PF07591">
    <property type="entry name" value="PT-HINT"/>
    <property type="match status" value="1"/>
</dbReference>
<sequence length="2229" mass="239793">MDQGAASGTATVQPGGLPIALTIPSTPHPRRTEVRVLEQHRAEAAGINGLLLTLTPKDTSFKKPTQTTVTVDYTDFAQAFGGAHASRLRLVELPDCVLTTPSRLPCREATPLASRNDTEKQTLTSSEAPLRTDATTVLAVVAEAASDAGDFRASPLSSAATWNTDLSSGHFNWAYGMPAPDVPGGLVPDVSLNYSSGRIDGRTGNTNNQSSWVGDGFDLGPGYIERRYKPCSDDGVTNADGNKPGDLCWGYDNATISFNGGAGELVPVSENEWKLKDDDGTKIARLTNSARDNGDDNNEYWRVTTPDGTQYFFEYNNKLNGWVAGKDTTESTWTVPVFGNGANDPCHASTFAESWCQQAWRWNLDYVVDPHGNAMAYYYTKETNSYGRNLKAEDDTSYIRGGYLDRVEYGLESTDLYAKKALAKVDFTSSERCLSGATSCAEDAIDEHPEYWQDTPWDLNCAAGTDCDQGRLAPTFWTRKRLTQIDAQILKADSYTTVDSWTLGHEWGEADVDRQLLLTSVQHTGKAATPAIALPKVTFDYTQRPNRLDRTGDGKAPFIKARLSSVLDEFGGEVAVNYSDPVCDWDALPTPESNTTRCFPQFVGGTTTEGPTQQWFNKYVVSEVAATDLTGGAEAEVTRYQYLDGAAWHYDDDDGLTKEKFKTWSTWRGYGHVRELTGGPSEGMKSQQDSYFLRGMHGDRAGPEGGTKDVTVTLGEGEGDPIVDHSSVAGFAYKTETYSAPGGKILSKTVDRPWHHQTASRTRPWGTVTADFSGIASSRDYLSLDDGAGAEWRVATSSTTYDTVAGRPVTVDDRGDAAVSNDNQCTRTWYAPAGDGNFLSAVSRVETVAVSCDATPDRSTDVISDVRTAYDGGAYGQAPTKGDATAMATLKKHSGTQATYLESGVTFDQYGRELAVTDLTANVVFDTAGEQLSRTPRDDGRTTTTAYTPTTGIPTSIKVTSPPADADNPATAQTTTTTLEPLRGLPVTEIDTNNLRTDIIYDALGRTWKIWRPDRVKNYTDPSYEFTYAVAENRQAAVGTIVPGPQGRLTSYTLYDGFLRPRQTQSPGPDGGRLLTDTFYDDRGLPTKTFAPYYALGAPSIVLQTVEDAREVESQTWTTYDGLGRATESKEVLGNGSDTVTWATSRTTYHGDRTTVIPPEGATATTALVDARGRATELRQHHTRSATAPFDTTRYTYTPGGEMATLTDPAGNAWEWAYDQLGRLTRSADPDSGATRRSYDDRSLLVSTTDAREQTLFHAYDNLGRPTELRSGSETGDLLAAWTYDTVSSGKGQLASSTRYDNGHPYTSTVAKYDKLYRPTLVNVTIPENEGALAGTYPLQTGYNSDGTLRGYNFPPAGSLPGGGVTYTYDAVQRPVAISDWDGMKATTTYSLTGKPLLSSLSNDTTQNFVDVTFTWEDGTQRLANTQVHRMGASGVDKDATYTYDAAGNVLSVSDTSRTGTDTQCFTHDYLRRITAEWTQATSTCAASPSASVVGGPAPYWNSYTYDKVGNRLTETNHDLAGDPTQDTTRGYTYPAAGSGQPHALTSVTTQGPTGTAQDTYTYHPTGDLKTRSVAGNTQTYAWDLEGHVASVTEPVEGDADRTTSYVYDADGNRLIGRTDTETTLYLGATEITLAKGSSTPKVTRYIDLGNGLQAIQTDDGALSFVVGDHHGTGQLAIATDASLTMQQRRTEPFGRPRGQAPVAWPGTKGFVGGTTDSTTGLTHLGAREYDPATGRFISVDPVMDPANPQQLNGYAYANNNPATYSDPTGLLFGGLIDAAKSVAGKVGDKAKQGGGWVKRQWGRATGASGSFMHGFIHGTYESATKILKGYYILTGQGQKAREMEAGEQSPFPNGYNIPKKMLGEPREDTIFRVGEVVAEFFFPFLPSPGGAMAKGSTKAPKVWKLLLKALGKASSKTPGKTVPKAPANIPARIQPSVANTCFHSFLPGTDVLLADGSSTNIEDVEPGDKVTVTDPTTGTTTTRPVAGTITTEDDKHFVDLTITTPDGTTTLTSTTTHPFWVQAQSTWIEAGDLTPGTHLTTPTGDPAVLTATHTHHKQQRTHDLTIRDIHTYYVLAGATPVLVHNCGPGVATEDDAMLALSRAEELQASRNDYFMADVKGTTAVIGVFNSKTKAFATRIGINGGGAMPSGWTLRPGEEFVQAAGHAEEGILNSLGPNEHAVFGAASRNFCVSICSPMLNVRGITVGGAGIRGHAAQNSPFTIFWATGG</sequence>
<keyword evidence="5" id="KW-1185">Reference proteome</keyword>
<gene>
    <name evidence="4" type="ORF">AQ490_26420</name>
</gene>
<evidence type="ECO:0000313" key="4">
    <source>
        <dbReference type="EMBL" id="KRV48194.1"/>
    </source>
</evidence>
<dbReference type="PANTHER" id="PTHR32305">
    <property type="match status" value="1"/>
</dbReference>
<protein>
    <submittedName>
        <fullName evidence="4">Sugar-binding protein</fullName>
    </submittedName>
</protein>
<dbReference type="Proteomes" id="UP000050867">
    <property type="component" value="Unassembled WGS sequence"/>
</dbReference>
<reference evidence="4 5" key="1">
    <citation type="submission" date="2015-10" db="EMBL/GenBank/DDBJ databases">
        <title>Draft genome sequence of pyrrolomycin-producing Streptomyces vitaminophilus.</title>
        <authorList>
            <person name="Graham D.E."/>
            <person name="Mahan K.M."/>
            <person name="Klingeman D.M."/>
            <person name="Hettich R.L."/>
            <person name="Parry R.J."/>
        </authorList>
    </citation>
    <scope>NUCLEOTIDE SEQUENCE [LARGE SCALE GENOMIC DNA]</scope>
    <source>
        <strain evidence="4 5">ATCC 31673</strain>
    </source>
</reference>
<dbReference type="NCBIfam" id="TIGR01643">
    <property type="entry name" value="YD_repeat_2x"/>
    <property type="match status" value="1"/>
</dbReference>
<dbReference type="InterPro" id="IPR006530">
    <property type="entry name" value="YD"/>
</dbReference>
<evidence type="ECO:0000256" key="1">
    <source>
        <dbReference type="ARBA" id="ARBA00022737"/>
    </source>
</evidence>
<dbReference type="InterPro" id="IPR030934">
    <property type="entry name" value="Intein_C"/>
</dbReference>